<dbReference type="Gene3D" id="3.40.50.300">
    <property type="entry name" value="P-loop containing nucleotide triphosphate hydrolases"/>
    <property type="match status" value="2"/>
</dbReference>
<dbReference type="FunFam" id="3.40.50.300:FF:000163">
    <property type="entry name" value="Multidrug resistance-associated protein member 4"/>
    <property type="match status" value="1"/>
</dbReference>
<comment type="catalytic activity">
    <reaction evidence="26">
        <text>leukotriene B4(in) + ATP + H2O = leukotriene B4(out) + ADP + phosphate + H(+)</text>
        <dbReference type="Rhea" id="RHEA:66424"/>
        <dbReference type="ChEBI" id="CHEBI:15377"/>
        <dbReference type="ChEBI" id="CHEBI:15378"/>
        <dbReference type="ChEBI" id="CHEBI:30616"/>
        <dbReference type="ChEBI" id="CHEBI:43474"/>
        <dbReference type="ChEBI" id="CHEBI:57461"/>
        <dbReference type="ChEBI" id="CHEBI:456216"/>
    </reaction>
</comment>
<dbReference type="FunFam" id="1.20.1560.10:FF:000027">
    <property type="entry name" value="ATP-binding cassette subfamily C member 4"/>
    <property type="match status" value="1"/>
</dbReference>
<feature type="region of interest" description="Disordered" evidence="37">
    <location>
        <begin position="596"/>
        <end position="634"/>
    </location>
</feature>
<dbReference type="Pfam" id="PF00005">
    <property type="entry name" value="ABC_tran"/>
    <property type="match status" value="2"/>
</dbReference>
<dbReference type="PANTHER" id="PTHR24223">
    <property type="entry name" value="ATP-BINDING CASSETTE SUB-FAMILY C"/>
    <property type="match status" value="1"/>
</dbReference>
<sequence>IMEKVKKDKTNPAATASILSKIFFWWLNPLFRIGRKRKLEEDDMYEVLTEDRSEKLGQDLQRCWDHQLQMATKELRTPSLAKGIIKCYWKPYGVLGLFTLVEVSVLVIQPVILGKMIEYFENYDPDNMTALYETLGYAAGLSMCTICLALTHHLYFFHVQRTGMKIRVAMCHMIYKKALRLSSSAMGKTTTGQIVNLLSNDVNKFDDVTIFLHFLWVGPLQAAAVVGLLWAEIGPSCLAGMVILMFLMPTQTMFGRLFSKFRSKTAVLTDERIRTMNEVVSGMRIIKMYAWEKPFAALVTEVRRKEISKIMKSSYLRGLNMASFYCASKIILFVTFTLYVLLGNTITASRVFVTVSLYTSVRLTVTLFFPSAIEKLFESRVSVRRIQEFLMLDEITKGPAALLCLTFLCACMSIQSSLLSTILRELPHEKGVLTVKGQLTYAAQQPWVFPGTIRSNILFGKELDTQKYERVIRACALKRDMELLPDGDLTIIGDRGATLSGGQKARVNLARAVYQDADIYLLDDPLSAVDAEVGRHLFEQCICGLLKNKPRILVTHQLQYLQVADQIVVLKEGHMVAKGTYTELQRSGVDFTSLLKEEEEKQPPPDIVTRSRTLSQNSQTSSVHSIKDGDQLPVSEESRAEGTIGVSLYVKYLRAGASIVVLLVGIVVSILAQVRSSQSYFYFGYPICQLIPAAIRSRAAMHTIFSASPLFLHPQEGLTAAVIFFGFFRNIVLFHVLVRSAQTLHNRMFNSILKTPVHFFDVNPIGRVLNRFSKDIGQLDSMLPWTFADFIQVFLQIVGTIAVSVSVIPWILIPVVPLLLVFLFLRRYFLQTSRNIKRLEATTRSPVFSHLSSSLQGLWTIRAFGAEERFQQAFDAHQDLHSAAWFLFLTTSRWFAVRLDGLCAIFVTVATFGCLLLRDQLDAGSVGLSLTYSVTLMGMFQWGVRQSTELENMMTSVERVVEYTELESEAPWETQKRPPPDWPRKGLVTFDQVSFSYSTEGPLVLQSLKAMFRPKEKVGIVGRTGAGKSSLVSALFRLAEPQGKIYIDGVLTSEIGLHDLRQKMSIIPQDPVLFTGSMRKNLDPFNHHTDEDLWKALEEVQLKSVVEELPGKLETVLAESGSNFSVGQRQLVCLARAILRKNRILVIDEATANVDPRTDELIQKTIRDKFRECTVLTIAHRLNTIIDSDRILVLDAGKIHAYDEPYTLLQDPDGIFYKMVQQTGKQEAAALLEAAQQVTDGNLVIFETAL</sequence>
<comment type="catalytic activity">
    <reaction evidence="25">
        <text>cholate(in) + glutathione(in) + ATP + H2O = cholate(out) + glutathione(out) + ADP + phosphate + H(+)</text>
        <dbReference type="Rhea" id="RHEA:66396"/>
        <dbReference type="ChEBI" id="CHEBI:15377"/>
        <dbReference type="ChEBI" id="CHEBI:15378"/>
        <dbReference type="ChEBI" id="CHEBI:29747"/>
        <dbReference type="ChEBI" id="CHEBI:30616"/>
        <dbReference type="ChEBI" id="CHEBI:43474"/>
        <dbReference type="ChEBI" id="CHEBI:57925"/>
        <dbReference type="ChEBI" id="CHEBI:456216"/>
    </reaction>
    <physiologicalReaction direction="left-to-right" evidence="25">
        <dbReference type="Rhea" id="RHEA:66397"/>
    </physiologicalReaction>
</comment>
<evidence type="ECO:0000256" key="12">
    <source>
        <dbReference type="ARBA" id="ARBA00022989"/>
    </source>
</evidence>
<evidence type="ECO:0000256" key="10">
    <source>
        <dbReference type="ARBA" id="ARBA00022840"/>
    </source>
</evidence>
<comment type="subunit">
    <text evidence="35">Interacts (via PDZ-binding motif) with SNX27 (via PDZ domain); this interaction accelerates MRP4 internalization.</text>
</comment>
<evidence type="ECO:0000256" key="11">
    <source>
        <dbReference type="ARBA" id="ARBA00022967"/>
    </source>
</evidence>
<evidence type="ECO:0000256" key="28">
    <source>
        <dbReference type="ARBA" id="ARBA00051304"/>
    </source>
</evidence>
<evidence type="ECO:0000256" key="13">
    <source>
        <dbReference type="ARBA" id="ARBA00023055"/>
    </source>
</evidence>
<protein>
    <recommendedName>
        <fullName evidence="36">Multidrug resistance-associated protein 4</fullName>
        <ecNumber evidence="4">7.6.2.2</ecNumber>
        <ecNumber evidence="15">7.6.2.3</ecNumber>
    </recommendedName>
</protein>
<evidence type="ECO:0000256" key="8">
    <source>
        <dbReference type="ARBA" id="ARBA00022737"/>
    </source>
</evidence>
<feature type="transmembrane region" description="Helical" evidence="38">
    <location>
        <begin position="92"/>
        <end position="114"/>
    </location>
</feature>
<feature type="transmembrane region" description="Helical" evidence="38">
    <location>
        <begin position="322"/>
        <end position="342"/>
    </location>
</feature>
<keyword evidence="42" id="KW-1185">Reference proteome</keyword>
<dbReference type="FunFam" id="1.20.1560.10:FF:000014">
    <property type="entry name" value="Multidrug resistance-associated protein member 4"/>
    <property type="match status" value="1"/>
</dbReference>
<feature type="transmembrane region" description="Helical" evidence="38">
    <location>
        <begin position="351"/>
        <end position="373"/>
    </location>
</feature>
<evidence type="ECO:0000256" key="2">
    <source>
        <dbReference type="ARBA" id="ARBA00004424"/>
    </source>
</evidence>
<feature type="domain" description="ABC transporter" evidence="39">
    <location>
        <begin position="988"/>
        <end position="1221"/>
    </location>
</feature>
<evidence type="ECO:0000256" key="35">
    <source>
        <dbReference type="ARBA" id="ARBA00062847"/>
    </source>
</evidence>
<keyword evidence="9" id="KW-0547">Nucleotide-binding</keyword>
<comment type="catalytic activity">
    <reaction evidence="18">
        <text>leukotriene C4(in) + ATP + H2O = leukotriene C4(out) + ADP + phosphate + H(+)</text>
        <dbReference type="Rhea" id="RHEA:38963"/>
        <dbReference type="ChEBI" id="CHEBI:15377"/>
        <dbReference type="ChEBI" id="CHEBI:15378"/>
        <dbReference type="ChEBI" id="CHEBI:30616"/>
        <dbReference type="ChEBI" id="CHEBI:43474"/>
        <dbReference type="ChEBI" id="CHEBI:57973"/>
        <dbReference type="ChEBI" id="CHEBI:456216"/>
    </reaction>
    <physiologicalReaction direction="left-to-right" evidence="18">
        <dbReference type="Rhea" id="RHEA:38964"/>
    </physiologicalReaction>
</comment>
<evidence type="ECO:0000256" key="15">
    <source>
        <dbReference type="ARBA" id="ARBA00024220"/>
    </source>
</evidence>
<dbReference type="InterPro" id="IPR017871">
    <property type="entry name" value="ABC_transporter-like_CS"/>
</dbReference>
<dbReference type="CDD" id="cd03250">
    <property type="entry name" value="ABCC_MRP_domain1"/>
    <property type="match status" value="1"/>
</dbReference>
<evidence type="ECO:0000256" key="31">
    <source>
        <dbReference type="ARBA" id="ARBA00051844"/>
    </source>
</evidence>
<evidence type="ECO:0000256" key="1">
    <source>
        <dbReference type="ARBA" id="ARBA00001946"/>
    </source>
</evidence>
<dbReference type="SUPFAM" id="SSF90123">
    <property type="entry name" value="ABC transporter transmembrane region"/>
    <property type="match status" value="2"/>
</dbReference>
<dbReference type="Proteomes" id="UP000694568">
    <property type="component" value="Unplaced"/>
</dbReference>
<dbReference type="AlphaFoldDB" id="A0A8D0DI60"/>
<keyword evidence="7 38" id="KW-0812">Transmembrane</keyword>
<dbReference type="CDD" id="cd03244">
    <property type="entry name" value="ABCC_MRP_domain2"/>
    <property type="match status" value="1"/>
</dbReference>
<evidence type="ECO:0000259" key="40">
    <source>
        <dbReference type="PROSITE" id="PS50929"/>
    </source>
</evidence>
<feature type="transmembrane region" description="Helical" evidence="38">
    <location>
        <begin position="808"/>
        <end position="829"/>
    </location>
</feature>
<evidence type="ECO:0000256" key="22">
    <source>
        <dbReference type="ARBA" id="ARBA00050117"/>
    </source>
</evidence>
<comment type="catalytic activity">
    <reaction evidence="31">
        <text>taurocholate(in) + glutathione(in) + ATP + H2O = taurocholate(out) + glutathione(out) + ADP + phosphate + H(+)</text>
        <dbReference type="Rhea" id="RHEA:66404"/>
        <dbReference type="ChEBI" id="CHEBI:15377"/>
        <dbReference type="ChEBI" id="CHEBI:15378"/>
        <dbReference type="ChEBI" id="CHEBI:30616"/>
        <dbReference type="ChEBI" id="CHEBI:36257"/>
        <dbReference type="ChEBI" id="CHEBI:43474"/>
        <dbReference type="ChEBI" id="CHEBI:57925"/>
        <dbReference type="ChEBI" id="CHEBI:456216"/>
    </reaction>
    <physiologicalReaction direction="left-to-right" evidence="31">
        <dbReference type="Rhea" id="RHEA:66405"/>
    </physiologicalReaction>
</comment>
<evidence type="ECO:0000256" key="18">
    <source>
        <dbReference type="ARBA" id="ARBA00047523"/>
    </source>
</evidence>
<evidence type="ECO:0000256" key="20">
    <source>
        <dbReference type="ARBA" id="ARBA00048007"/>
    </source>
</evidence>
<proteinExistence type="predicted"/>
<keyword evidence="11" id="KW-1278">Translocase</keyword>
<evidence type="ECO:0000256" key="34">
    <source>
        <dbReference type="ARBA" id="ARBA00052963"/>
    </source>
</evidence>
<dbReference type="PROSITE" id="PS00211">
    <property type="entry name" value="ABC_TRANSPORTER_1"/>
    <property type="match status" value="2"/>
</dbReference>
<feature type="transmembrane region" description="Helical" evidence="38">
    <location>
        <begin position="718"/>
        <end position="738"/>
    </location>
</feature>
<evidence type="ECO:0000256" key="17">
    <source>
        <dbReference type="ARBA" id="ARBA00047279"/>
    </source>
</evidence>
<feature type="transmembrane region" description="Helical" evidence="38">
    <location>
        <begin position="210"/>
        <end position="231"/>
    </location>
</feature>
<dbReference type="GO" id="GO:0016324">
    <property type="term" value="C:apical plasma membrane"/>
    <property type="evidence" value="ECO:0007669"/>
    <property type="project" value="UniProtKB-SubCell"/>
</dbReference>
<reference evidence="41" key="2">
    <citation type="submission" date="2025-09" db="UniProtKB">
        <authorList>
            <consortium name="Ensembl"/>
        </authorList>
    </citation>
    <scope>IDENTIFICATION</scope>
</reference>
<evidence type="ECO:0000256" key="29">
    <source>
        <dbReference type="ARBA" id="ARBA00051604"/>
    </source>
</evidence>
<dbReference type="InterPro" id="IPR011527">
    <property type="entry name" value="ABC1_TM_dom"/>
</dbReference>
<dbReference type="EC" id="7.6.2.3" evidence="15"/>
<evidence type="ECO:0000256" key="5">
    <source>
        <dbReference type="ARBA" id="ARBA00022448"/>
    </source>
</evidence>
<evidence type="ECO:0000256" key="38">
    <source>
        <dbReference type="SAM" id="Phobius"/>
    </source>
</evidence>
<evidence type="ECO:0000256" key="24">
    <source>
        <dbReference type="ARBA" id="ARBA00050718"/>
    </source>
</evidence>
<comment type="catalytic activity">
    <reaction evidence="22">
        <text>tauroursodeoxycholate(in) + glutathione(in) + ATP + H2O = tauroursodeoxycholate(out) + glutathione(out) + ADP + phosphate + H(+)</text>
        <dbReference type="Rhea" id="RHEA:66420"/>
        <dbReference type="ChEBI" id="CHEBI:15377"/>
        <dbReference type="ChEBI" id="CHEBI:15378"/>
        <dbReference type="ChEBI" id="CHEBI:30616"/>
        <dbReference type="ChEBI" id="CHEBI:43474"/>
        <dbReference type="ChEBI" id="CHEBI:57925"/>
        <dbReference type="ChEBI" id="CHEBI:132028"/>
        <dbReference type="ChEBI" id="CHEBI:456216"/>
    </reaction>
    <physiologicalReaction direction="left-to-right" evidence="22">
        <dbReference type="Rhea" id="RHEA:66421"/>
    </physiologicalReaction>
</comment>
<dbReference type="EC" id="7.6.2.2" evidence="4"/>
<dbReference type="GO" id="GO:0008559">
    <property type="term" value="F:ABC-type xenobiotic transporter activity"/>
    <property type="evidence" value="ECO:0007669"/>
    <property type="project" value="UniProtKB-EC"/>
</dbReference>
<evidence type="ECO:0000256" key="25">
    <source>
        <dbReference type="ARBA" id="ARBA00051057"/>
    </source>
</evidence>
<dbReference type="InterPro" id="IPR036640">
    <property type="entry name" value="ABC1_TM_sf"/>
</dbReference>
<evidence type="ECO:0000256" key="19">
    <source>
        <dbReference type="ARBA" id="ARBA00047576"/>
    </source>
</evidence>
<comment type="catalytic activity">
    <reaction evidence="33">
        <text>glycodeoxycholate(in) + glutathione(in) + ATP + H2O = glycodeoxycholate(out) + glutathione(out) + ADP + phosphate + H(+)</text>
        <dbReference type="Rhea" id="RHEA:66380"/>
        <dbReference type="ChEBI" id="CHEBI:15377"/>
        <dbReference type="ChEBI" id="CHEBI:15378"/>
        <dbReference type="ChEBI" id="CHEBI:30616"/>
        <dbReference type="ChEBI" id="CHEBI:43474"/>
        <dbReference type="ChEBI" id="CHEBI:57925"/>
        <dbReference type="ChEBI" id="CHEBI:82982"/>
        <dbReference type="ChEBI" id="CHEBI:456216"/>
    </reaction>
    <physiologicalReaction direction="left-to-right" evidence="33">
        <dbReference type="Rhea" id="RHEA:66381"/>
    </physiologicalReaction>
</comment>
<evidence type="ECO:0000256" key="21">
    <source>
        <dbReference type="ARBA" id="ARBA00048665"/>
    </source>
</evidence>
<accession>A0A8D0DI60</accession>
<dbReference type="Ensembl" id="ENSSLUT00000062673.1">
    <property type="protein sequence ID" value="ENSSLUP00000060957.1"/>
    <property type="gene ID" value="ENSSLUG00000025952.1"/>
</dbReference>
<comment type="catalytic activity">
    <reaction evidence="30">
        <text>glycochenodeoxycholate(in) + glutathione(in) + ATP + H2O = glycochenodeoxycholate(out) + glutathione(out) + ADP + phosphate + H(+)</text>
        <dbReference type="Rhea" id="RHEA:66408"/>
        <dbReference type="ChEBI" id="CHEBI:15377"/>
        <dbReference type="ChEBI" id="CHEBI:15378"/>
        <dbReference type="ChEBI" id="CHEBI:30616"/>
        <dbReference type="ChEBI" id="CHEBI:36252"/>
        <dbReference type="ChEBI" id="CHEBI:43474"/>
        <dbReference type="ChEBI" id="CHEBI:57925"/>
        <dbReference type="ChEBI" id="CHEBI:456216"/>
    </reaction>
    <physiologicalReaction direction="left-to-right" evidence="30">
        <dbReference type="Rhea" id="RHEA:66409"/>
    </physiologicalReaction>
</comment>
<keyword evidence="8" id="KW-0677">Repeat</keyword>
<dbReference type="GO" id="GO:0016887">
    <property type="term" value="F:ATP hydrolysis activity"/>
    <property type="evidence" value="ECO:0007669"/>
    <property type="project" value="InterPro"/>
</dbReference>
<keyword evidence="12 38" id="KW-1133">Transmembrane helix</keyword>
<evidence type="ECO:0000256" key="32">
    <source>
        <dbReference type="ARBA" id="ARBA00052534"/>
    </source>
</evidence>
<organism evidence="41 42">
    <name type="scientific">Sander lucioperca</name>
    <name type="common">Pike-perch</name>
    <name type="synonym">Perca lucioperca</name>
    <dbReference type="NCBI Taxonomy" id="283035"/>
    <lineage>
        <taxon>Eukaryota</taxon>
        <taxon>Metazoa</taxon>
        <taxon>Chordata</taxon>
        <taxon>Craniata</taxon>
        <taxon>Vertebrata</taxon>
        <taxon>Euteleostomi</taxon>
        <taxon>Actinopterygii</taxon>
        <taxon>Neopterygii</taxon>
        <taxon>Teleostei</taxon>
        <taxon>Neoteleostei</taxon>
        <taxon>Acanthomorphata</taxon>
        <taxon>Eupercaria</taxon>
        <taxon>Perciformes</taxon>
        <taxon>Percoidei</taxon>
        <taxon>Percidae</taxon>
        <taxon>Luciopercinae</taxon>
        <taxon>Sander</taxon>
    </lineage>
</organism>
<feature type="domain" description="ABC transporter" evidence="39">
    <location>
        <begin position="376"/>
        <end position="597"/>
    </location>
</feature>
<comment type="subcellular location">
    <subcellularLocation>
        <location evidence="2">Apical cell membrane</location>
        <topology evidence="2">Multi-pass membrane protein</topology>
    </subcellularLocation>
    <subcellularLocation>
        <location evidence="3">Basolateral cell membrane</location>
        <topology evidence="3">Multi-pass membrane protein</topology>
    </subcellularLocation>
</comment>
<feature type="transmembrane region" description="Helical" evidence="38">
    <location>
        <begin position="895"/>
        <end position="918"/>
    </location>
</feature>
<keyword evidence="14 38" id="KW-0472">Membrane</keyword>
<dbReference type="Pfam" id="PF00664">
    <property type="entry name" value="ABC_membrane"/>
    <property type="match status" value="2"/>
</dbReference>
<reference evidence="41" key="1">
    <citation type="submission" date="2025-08" db="UniProtKB">
        <authorList>
            <consortium name="Ensembl"/>
        </authorList>
    </citation>
    <scope>IDENTIFICATION</scope>
</reference>
<dbReference type="InterPro" id="IPR003439">
    <property type="entry name" value="ABC_transporter-like_ATP-bd"/>
</dbReference>
<dbReference type="GO" id="GO:0006869">
    <property type="term" value="P:lipid transport"/>
    <property type="evidence" value="ECO:0007669"/>
    <property type="project" value="UniProtKB-KW"/>
</dbReference>
<evidence type="ECO:0000256" key="4">
    <source>
        <dbReference type="ARBA" id="ARBA00012191"/>
    </source>
</evidence>
<dbReference type="InterPro" id="IPR050173">
    <property type="entry name" value="ABC_transporter_C-like"/>
</dbReference>
<dbReference type="GO" id="GO:0015431">
    <property type="term" value="F:ABC-type glutathione S-conjugate transporter activity"/>
    <property type="evidence" value="ECO:0007669"/>
    <property type="project" value="UniProtKB-EC"/>
</dbReference>
<dbReference type="FunFam" id="3.40.50.300:FF:000973">
    <property type="entry name" value="Multidrug resistance-associated protein 4"/>
    <property type="match status" value="1"/>
</dbReference>
<comment type="catalytic activity">
    <reaction evidence="27">
        <text>prostaglandin E2(in) + ATP + H2O = prostaglandin E2(out) + ADP + phosphate + H(+)</text>
        <dbReference type="Rhea" id="RHEA:66388"/>
        <dbReference type="ChEBI" id="CHEBI:15377"/>
        <dbReference type="ChEBI" id="CHEBI:15378"/>
        <dbReference type="ChEBI" id="CHEBI:30616"/>
        <dbReference type="ChEBI" id="CHEBI:43474"/>
        <dbReference type="ChEBI" id="CHEBI:456216"/>
        <dbReference type="ChEBI" id="CHEBI:606564"/>
    </reaction>
    <physiologicalReaction direction="left-to-right" evidence="27">
        <dbReference type="Rhea" id="RHEA:66389"/>
    </physiologicalReaction>
</comment>
<comment type="catalytic activity">
    <reaction evidence="19">
        <text>17beta-estradiol 17-O-(beta-D-glucuronate)(in) + ATP + H2O = 17beta-estradiol 17-O-(beta-D-glucuronate)(out) + ADP + phosphate + H(+)</text>
        <dbReference type="Rhea" id="RHEA:60128"/>
        <dbReference type="ChEBI" id="CHEBI:15377"/>
        <dbReference type="ChEBI" id="CHEBI:15378"/>
        <dbReference type="ChEBI" id="CHEBI:30616"/>
        <dbReference type="ChEBI" id="CHEBI:43474"/>
        <dbReference type="ChEBI" id="CHEBI:82961"/>
        <dbReference type="ChEBI" id="CHEBI:456216"/>
    </reaction>
    <physiologicalReaction direction="left-to-right" evidence="19">
        <dbReference type="Rhea" id="RHEA:60129"/>
    </physiologicalReaction>
</comment>
<feature type="transmembrane region" description="Helical" evidence="38">
    <location>
        <begin position="238"/>
        <end position="258"/>
    </location>
</feature>
<dbReference type="PROSITE" id="PS50929">
    <property type="entry name" value="ABC_TM1F"/>
    <property type="match status" value="2"/>
</dbReference>
<dbReference type="CDD" id="cd18593">
    <property type="entry name" value="ABC_6TM_MRP4_D1_like"/>
    <property type="match status" value="1"/>
</dbReference>
<evidence type="ECO:0000256" key="37">
    <source>
        <dbReference type="SAM" id="MobiDB-lite"/>
    </source>
</evidence>
<evidence type="ECO:0000256" key="3">
    <source>
        <dbReference type="ARBA" id="ARBA00004554"/>
    </source>
</evidence>
<evidence type="ECO:0000256" key="27">
    <source>
        <dbReference type="ARBA" id="ARBA00051287"/>
    </source>
</evidence>
<feature type="transmembrane region" description="Helical" evidence="38">
    <location>
        <begin position="652"/>
        <end position="672"/>
    </location>
</feature>
<dbReference type="InterPro" id="IPR027417">
    <property type="entry name" value="P-loop_NTPase"/>
</dbReference>
<evidence type="ECO:0000256" key="16">
    <source>
        <dbReference type="ARBA" id="ARBA00034018"/>
    </source>
</evidence>
<feature type="transmembrane region" description="Helical" evidence="38">
    <location>
        <begin position="134"/>
        <end position="157"/>
    </location>
</feature>
<comment type="catalytic activity">
    <reaction evidence="20">
        <text>an S-substituted glutathione(in) + ATP + H2O = an S-substituted glutathione(out) + ADP + phosphate + H(+)</text>
        <dbReference type="Rhea" id="RHEA:19121"/>
        <dbReference type="ChEBI" id="CHEBI:15377"/>
        <dbReference type="ChEBI" id="CHEBI:15378"/>
        <dbReference type="ChEBI" id="CHEBI:30616"/>
        <dbReference type="ChEBI" id="CHEBI:43474"/>
        <dbReference type="ChEBI" id="CHEBI:90779"/>
        <dbReference type="ChEBI" id="CHEBI:456216"/>
        <dbReference type="EC" id="7.6.2.3"/>
    </reaction>
    <physiologicalReaction direction="left-to-right" evidence="20">
        <dbReference type="Rhea" id="RHEA:19122"/>
    </physiologicalReaction>
</comment>
<name>A0A8D0DI60_SANLU</name>
<comment type="catalytic activity">
    <reaction evidence="23">
        <text>glycoursodeoxycholate(in) + glutathione(in) + ATP + H2O = glycoursodeoxycholate(out) + glutathione(out) + ADP + phosphate + H(+)</text>
        <dbReference type="Rhea" id="RHEA:66416"/>
        <dbReference type="ChEBI" id="CHEBI:15377"/>
        <dbReference type="ChEBI" id="CHEBI:15378"/>
        <dbReference type="ChEBI" id="CHEBI:30616"/>
        <dbReference type="ChEBI" id="CHEBI:43474"/>
        <dbReference type="ChEBI" id="CHEBI:57925"/>
        <dbReference type="ChEBI" id="CHEBI:132030"/>
        <dbReference type="ChEBI" id="CHEBI:456216"/>
    </reaction>
    <physiologicalReaction direction="left-to-right" evidence="23">
        <dbReference type="Rhea" id="RHEA:66417"/>
    </physiologicalReaction>
</comment>
<evidence type="ECO:0000256" key="7">
    <source>
        <dbReference type="ARBA" id="ARBA00022692"/>
    </source>
</evidence>
<comment type="cofactor">
    <cofactor evidence="1">
        <name>Mg(2+)</name>
        <dbReference type="ChEBI" id="CHEBI:18420"/>
    </cofactor>
</comment>
<evidence type="ECO:0000256" key="30">
    <source>
        <dbReference type="ARBA" id="ARBA00051624"/>
    </source>
</evidence>
<evidence type="ECO:0000256" key="9">
    <source>
        <dbReference type="ARBA" id="ARBA00022741"/>
    </source>
</evidence>
<evidence type="ECO:0000256" key="33">
    <source>
        <dbReference type="ARBA" id="ARBA00052647"/>
    </source>
</evidence>
<dbReference type="PROSITE" id="PS50893">
    <property type="entry name" value="ABC_TRANSPORTER_2"/>
    <property type="match status" value="2"/>
</dbReference>
<evidence type="ECO:0000313" key="41">
    <source>
        <dbReference type="Ensembl" id="ENSSLUP00000060957.1"/>
    </source>
</evidence>
<comment type="catalytic activity">
    <reaction evidence="28">
        <text>taurochenodeoxycholate(in) + glutathione(in) + ATP + H2O = taurochenodeoxycholate(out) + glutathione(out) + ADP + phosphate + H(+)</text>
        <dbReference type="Rhea" id="RHEA:66412"/>
        <dbReference type="ChEBI" id="CHEBI:9407"/>
        <dbReference type="ChEBI" id="CHEBI:15377"/>
        <dbReference type="ChEBI" id="CHEBI:15378"/>
        <dbReference type="ChEBI" id="CHEBI:30616"/>
        <dbReference type="ChEBI" id="CHEBI:43474"/>
        <dbReference type="ChEBI" id="CHEBI:57925"/>
        <dbReference type="ChEBI" id="CHEBI:456216"/>
    </reaction>
    <physiologicalReaction direction="left-to-right" evidence="28">
        <dbReference type="Rhea" id="RHEA:66413"/>
    </physiologicalReaction>
</comment>
<comment type="catalytic activity">
    <reaction evidence="32">
        <text>glycocholate(in) + glutathione(in) + ATP + H2O = glycocholate(out) + glutathione(out) + ADP + phosphate + H(+)</text>
        <dbReference type="Rhea" id="RHEA:66400"/>
        <dbReference type="ChEBI" id="CHEBI:15377"/>
        <dbReference type="ChEBI" id="CHEBI:15378"/>
        <dbReference type="ChEBI" id="CHEBI:29746"/>
        <dbReference type="ChEBI" id="CHEBI:30616"/>
        <dbReference type="ChEBI" id="CHEBI:43474"/>
        <dbReference type="ChEBI" id="CHEBI:57925"/>
        <dbReference type="ChEBI" id="CHEBI:456216"/>
    </reaction>
    <physiologicalReaction direction="left-to-right" evidence="32">
        <dbReference type="Rhea" id="RHEA:66401"/>
    </physiologicalReaction>
</comment>
<comment type="catalytic activity">
    <reaction evidence="16">
        <text>ATP + H2O + xenobioticSide 1 = ADP + phosphate + xenobioticSide 2.</text>
        <dbReference type="EC" id="7.6.2.2"/>
    </reaction>
</comment>
<dbReference type="GO" id="GO:0016323">
    <property type="term" value="C:basolateral plasma membrane"/>
    <property type="evidence" value="ECO:0007669"/>
    <property type="project" value="UniProtKB-SubCell"/>
</dbReference>
<gene>
    <name evidence="41" type="primary">LOC116044563</name>
</gene>
<keyword evidence="13" id="KW-0445">Lipid transport</keyword>
<keyword evidence="5" id="KW-0813">Transport</keyword>
<feature type="transmembrane region" description="Helical" evidence="38">
    <location>
        <begin position="924"/>
        <end position="944"/>
    </location>
</feature>
<comment type="catalytic activity">
    <reaction evidence="17">
        <text>dehydroepiandrosterone 3-sulfate(in) + ATP + H2O = dehydroepiandrosterone 3-sulfate(out) + ADP + phosphate + H(+)</text>
        <dbReference type="Rhea" id="RHEA:61364"/>
        <dbReference type="ChEBI" id="CHEBI:15377"/>
        <dbReference type="ChEBI" id="CHEBI:15378"/>
        <dbReference type="ChEBI" id="CHEBI:30616"/>
        <dbReference type="ChEBI" id="CHEBI:43474"/>
        <dbReference type="ChEBI" id="CHEBI:57905"/>
        <dbReference type="ChEBI" id="CHEBI:456216"/>
    </reaction>
    <physiologicalReaction direction="left-to-right" evidence="17">
        <dbReference type="Rhea" id="RHEA:61365"/>
    </physiologicalReaction>
</comment>
<comment type="catalytic activity">
    <reaction evidence="21">
        <text>urate(in) + ATP + H2O = urate(out) + ADP + phosphate + H(+)</text>
        <dbReference type="Rhea" id="RHEA:16461"/>
        <dbReference type="ChEBI" id="CHEBI:15377"/>
        <dbReference type="ChEBI" id="CHEBI:15378"/>
        <dbReference type="ChEBI" id="CHEBI:17775"/>
        <dbReference type="ChEBI" id="CHEBI:30616"/>
        <dbReference type="ChEBI" id="CHEBI:43474"/>
        <dbReference type="ChEBI" id="CHEBI:456216"/>
    </reaction>
    <physiologicalReaction direction="left-to-right" evidence="21">
        <dbReference type="Rhea" id="RHEA:16462"/>
    </physiologicalReaction>
</comment>
<dbReference type="GO" id="GO:0005524">
    <property type="term" value="F:ATP binding"/>
    <property type="evidence" value="ECO:0007669"/>
    <property type="project" value="UniProtKB-KW"/>
</dbReference>
<evidence type="ECO:0000256" key="6">
    <source>
        <dbReference type="ARBA" id="ARBA00022475"/>
    </source>
</evidence>
<evidence type="ECO:0000256" key="23">
    <source>
        <dbReference type="ARBA" id="ARBA00050626"/>
    </source>
</evidence>
<evidence type="ECO:0000313" key="42">
    <source>
        <dbReference type="Proteomes" id="UP000694568"/>
    </source>
</evidence>
<feature type="domain" description="ABC transmembrane type-1" evidence="40">
    <location>
        <begin position="717"/>
        <end position="952"/>
    </location>
</feature>
<dbReference type="GeneTree" id="ENSGT00940000153931"/>
<feature type="compositionally biased region" description="Polar residues" evidence="37">
    <location>
        <begin position="610"/>
        <end position="624"/>
    </location>
</feature>
<evidence type="ECO:0000256" key="26">
    <source>
        <dbReference type="ARBA" id="ARBA00051151"/>
    </source>
</evidence>
<evidence type="ECO:0000256" key="36">
    <source>
        <dbReference type="ARBA" id="ARBA00082792"/>
    </source>
</evidence>
<dbReference type="InterPro" id="IPR030240">
    <property type="entry name" value="ABCC4_TMD1"/>
</dbReference>
<evidence type="ECO:0000259" key="39">
    <source>
        <dbReference type="PROSITE" id="PS50893"/>
    </source>
</evidence>
<keyword evidence="10" id="KW-0067">ATP-binding</keyword>
<feature type="domain" description="ABC transmembrane type-1" evidence="40">
    <location>
        <begin position="94"/>
        <end position="357"/>
    </location>
</feature>
<comment type="catalytic activity">
    <reaction evidence="29">
        <text>3',5'-cyclic AMP(in) + ATP + H2O = 3',5'-cyclic AMP(out) + ADP + phosphate + H(+)</text>
        <dbReference type="Rhea" id="RHEA:66184"/>
        <dbReference type="ChEBI" id="CHEBI:15377"/>
        <dbReference type="ChEBI" id="CHEBI:15378"/>
        <dbReference type="ChEBI" id="CHEBI:30616"/>
        <dbReference type="ChEBI" id="CHEBI:43474"/>
        <dbReference type="ChEBI" id="CHEBI:58165"/>
        <dbReference type="ChEBI" id="CHEBI:456216"/>
    </reaction>
    <physiologicalReaction direction="left-to-right" evidence="29">
        <dbReference type="Rhea" id="RHEA:66185"/>
    </physiologicalReaction>
</comment>
<dbReference type="InterPro" id="IPR003593">
    <property type="entry name" value="AAA+_ATPase"/>
</dbReference>
<evidence type="ECO:0000256" key="14">
    <source>
        <dbReference type="ARBA" id="ARBA00023136"/>
    </source>
</evidence>
<dbReference type="PANTHER" id="PTHR24223:SF357">
    <property type="entry name" value="ATP-BINDING CASSETTE SUB-FAMILY C MEMBER 4"/>
    <property type="match status" value="1"/>
</dbReference>
<keyword evidence="6" id="KW-1003">Cell membrane</keyword>
<dbReference type="SUPFAM" id="SSF52540">
    <property type="entry name" value="P-loop containing nucleoside triphosphate hydrolases"/>
    <property type="match status" value="2"/>
</dbReference>
<dbReference type="Gene3D" id="1.20.1560.10">
    <property type="entry name" value="ABC transporter type 1, transmembrane domain"/>
    <property type="match status" value="2"/>
</dbReference>
<dbReference type="SMART" id="SM00382">
    <property type="entry name" value="AAA"/>
    <property type="match status" value="1"/>
</dbReference>
<feature type="compositionally biased region" description="Basic and acidic residues" evidence="37">
    <location>
        <begin position="625"/>
        <end position="634"/>
    </location>
</feature>
<comment type="catalytic activity">
    <reaction evidence="24">
        <text>prostaglandin E1(in) + ATP + H2O = prostaglandin E1(out) + ADP + phosphate + H(+)</text>
        <dbReference type="Rhea" id="RHEA:66392"/>
        <dbReference type="ChEBI" id="CHEBI:15377"/>
        <dbReference type="ChEBI" id="CHEBI:15378"/>
        <dbReference type="ChEBI" id="CHEBI:30616"/>
        <dbReference type="ChEBI" id="CHEBI:43474"/>
        <dbReference type="ChEBI" id="CHEBI:57397"/>
        <dbReference type="ChEBI" id="CHEBI:456216"/>
    </reaction>
    <physiologicalReaction direction="left-to-right" evidence="24">
        <dbReference type="Rhea" id="RHEA:66393"/>
    </physiologicalReaction>
</comment>
<comment type="catalytic activity">
    <reaction evidence="34">
        <text>3',5'-cyclic GMP(in) + ATP + H2O = 3',5'-cyclic GMP(out) + ADP + phosphate + H(+)</text>
        <dbReference type="Rhea" id="RHEA:66188"/>
        <dbReference type="ChEBI" id="CHEBI:15377"/>
        <dbReference type="ChEBI" id="CHEBI:15378"/>
        <dbReference type="ChEBI" id="CHEBI:30616"/>
        <dbReference type="ChEBI" id="CHEBI:43474"/>
        <dbReference type="ChEBI" id="CHEBI:57746"/>
        <dbReference type="ChEBI" id="CHEBI:456216"/>
    </reaction>
    <physiologicalReaction direction="left-to-right" evidence="34">
        <dbReference type="Rhea" id="RHEA:66189"/>
    </physiologicalReaction>
</comment>